<organism evidence="2 3">
    <name type="scientific">Actinomadura vinacea</name>
    <dbReference type="NCBI Taxonomy" id="115336"/>
    <lineage>
        <taxon>Bacteria</taxon>
        <taxon>Bacillati</taxon>
        <taxon>Actinomycetota</taxon>
        <taxon>Actinomycetes</taxon>
        <taxon>Streptosporangiales</taxon>
        <taxon>Thermomonosporaceae</taxon>
        <taxon>Actinomadura</taxon>
    </lineage>
</organism>
<dbReference type="EMBL" id="BAAARW010000024">
    <property type="protein sequence ID" value="GAA2440833.1"/>
    <property type="molecule type" value="Genomic_DNA"/>
</dbReference>
<comment type="caution">
    <text evidence="2">The sequence shown here is derived from an EMBL/GenBank/DDBJ whole genome shotgun (WGS) entry which is preliminary data.</text>
</comment>
<evidence type="ECO:0000259" key="1">
    <source>
        <dbReference type="Pfam" id="PF01526"/>
    </source>
</evidence>
<dbReference type="Proteomes" id="UP001501231">
    <property type="component" value="Unassembled WGS sequence"/>
</dbReference>
<proteinExistence type="predicted"/>
<gene>
    <name evidence="2" type="ORF">GCM10010191_66110</name>
</gene>
<protein>
    <recommendedName>
        <fullName evidence="1">Tn3 transposase DDE domain-containing protein</fullName>
    </recommendedName>
</protein>
<evidence type="ECO:0000313" key="3">
    <source>
        <dbReference type="Proteomes" id="UP001501231"/>
    </source>
</evidence>
<name>A0ABP5WZJ3_9ACTN</name>
<keyword evidence="3" id="KW-1185">Reference proteome</keyword>
<feature type="domain" description="Tn3 transposase DDE" evidence="1">
    <location>
        <begin position="2"/>
        <end position="52"/>
    </location>
</feature>
<sequence>MIRTVLRLRYLSDGPLRRRVTAATNKVEAFNGFSQWLGFGNRGVIADDCDSEGDAGARVGAVMLPARAAGVRLARQS</sequence>
<dbReference type="Pfam" id="PF01526">
    <property type="entry name" value="DDE_Tnp_Tn3"/>
    <property type="match status" value="1"/>
</dbReference>
<reference evidence="3" key="1">
    <citation type="journal article" date="2019" name="Int. J. Syst. Evol. Microbiol.">
        <title>The Global Catalogue of Microorganisms (GCM) 10K type strain sequencing project: providing services to taxonomists for standard genome sequencing and annotation.</title>
        <authorList>
            <consortium name="The Broad Institute Genomics Platform"/>
            <consortium name="The Broad Institute Genome Sequencing Center for Infectious Disease"/>
            <person name="Wu L."/>
            <person name="Ma J."/>
        </authorList>
    </citation>
    <scope>NUCLEOTIDE SEQUENCE [LARGE SCALE GENOMIC DNA]</scope>
    <source>
        <strain evidence="3">JCM 3325</strain>
    </source>
</reference>
<dbReference type="InterPro" id="IPR002513">
    <property type="entry name" value="Tn3_Tnp_DDE_dom"/>
</dbReference>
<evidence type="ECO:0000313" key="2">
    <source>
        <dbReference type="EMBL" id="GAA2440833.1"/>
    </source>
</evidence>
<accession>A0ABP5WZJ3</accession>